<feature type="region of interest" description="Disordered" evidence="1">
    <location>
        <begin position="72"/>
        <end position="125"/>
    </location>
</feature>
<dbReference type="InterPro" id="IPR005331">
    <property type="entry name" value="Sulfotransferase"/>
</dbReference>
<dbReference type="GO" id="GO:0008146">
    <property type="term" value="F:sulfotransferase activity"/>
    <property type="evidence" value="ECO:0007669"/>
    <property type="project" value="InterPro"/>
</dbReference>
<evidence type="ECO:0000313" key="4">
    <source>
        <dbReference type="Proteomes" id="UP001054902"/>
    </source>
</evidence>
<dbReference type="GO" id="GO:0016020">
    <property type="term" value="C:membrane"/>
    <property type="evidence" value="ECO:0007669"/>
    <property type="project" value="InterPro"/>
</dbReference>
<accession>A0AAD3CT23</accession>
<proteinExistence type="predicted"/>
<comment type="caution">
    <text evidence="3">The sequence shown here is derived from an EMBL/GenBank/DDBJ whole genome shotgun (WGS) entry which is preliminary data.</text>
</comment>
<dbReference type="Pfam" id="PF03567">
    <property type="entry name" value="Sulfotransfer_2"/>
    <property type="match status" value="1"/>
</dbReference>
<feature type="compositionally biased region" description="Low complexity" evidence="1">
    <location>
        <begin position="7"/>
        <end position="16"/>
    </location>
</feature>
<gene>
    <name evidence="3" type="ORF">CTEN210_06801</name>
</gene>
<sequence length="413" mass="47619">MSEESKSLLNNSKGSSRTLKKEKRNKLLSIILWISAIVILSHYQSFNVKETSDTLMMPDSRNYRDVSLQAVSSVEPGLEQEQEHHQEQEEQVLVQQEPVQQLEQQEPTDSSTTINQDSQQQQQEVTDQEIEAMEGRLDETKIQHQSNQLQMTQLQIDIVKDDIGLISRMHKLMYIRIPRTGGKAFEQSSLFNDAMAFAQQGLRSKVRGHHLLTDMMINAKERHVQDFTKAATIRHPCAKFISAFEYLKNGGGNDGDRQAALETIGERNIDEYVEYLDQNEWNVPFMGHFDMQYPFLMEDMESGDFGIDVVMCYEHWNEGVERFESTLGVKGLVPRMSAAELLLKENQQLEQHHTCQDLQPATRERLQKHFALDYCLFSYSELPEYETGTCVGTDMTKSSFTEKFKDCRRQVLG</sequence>
<keyword evidence="2" id="KW-0472">Membrane</keyword>
<organism evidence="3 4">
    <name type="scientific">Chaetoceros tenuissimus</name>
    <dbReference type="NCBI Taxonomy" id="426638"/>
    <lineage>
        <taxon>Eukaryota</taxon>
        <taxon>Sar</taxon>
        <taxon>Stramenopiles</taxon>
        <taxon>Ochrophyta</taxon>
        <taxon>Bacillariophyta</taxon>
        <taxon>Coscinodiscophyceae</taxon>
        <taxon>Chaetocerotophycidae</taxon>
        <taxon>Chaetocerotales</taxon>
        <taxon>Chaetocerotaceae</taxon>
        <taxon>Chaetoceros</taxon>
    </lineage>
</organism>
<reference evidence="3 4" key="1">
    <citation type="journal article" date="2021" name="Sci. Rep.">
        <title>The genome of the diatom Chaetoceros tenuissimus carries an ancient integrated fragment of an extant virus.</title>
        <authorList>
            <person name="Hongo Y."/>
            <person name="Kimura K."/>
            <person name="Takaki Y."/>
            <person name="Yoshida Y."/>
            <person name="Baba S."/>
            <person name="Kobayashi G."/>
            <person name="Nagasaki K."/>
            <person name="Hano T."/>
            <person name="Tomaru Y."/>
        </authorList>
    </citation>
    <scope>NUCLEOTIDE SEQUENCE [LARGE SCALE GENOMIC DNA]</scope>
    <source>
        <strain evidence="3 4">NIES-3715</strain>
    </source>
</reference>
<feature type="compositionally biased region" description="Low complexity" evidence="1">
    <location>
        <begin position="91"/>
        <end position="125"/>
    </location>
</feature>
<evidence type="ECO:0000256" key="2">
    <source>
        <dbReference type="SAM" id="Phobius"/>
    </source>
</evidence>
<keyword evidence="4" id="KW-1185">Reference proteome</keyword>
<name>A0AAD3CT23_9STRA</name>
<evidence type="ECO:0000256" key="1">
    <source>
        <dbReference type="SAM" id="MobiDB-lite"/>
    </source>
</evidence>
<dbReference type="AlphaFoldDB" id="A0AAD3CT23"/>
<keyword evidence="2" id="KW-1133">Transmembrane helix</keyword>
<dbReference type="InterPro" id="IPR027417">
    <property type="entry name" value="P-loop_NTPase"/>
</dbReference>
<dbReference type="EMBL" id="BLLK01000038">
    <property type="protein sequence ID" value="GFH50325.1"/>
    <property type="molecule type" value="Genomic_DNA"/>
</dbReference>
<dbReference type="Gene3D" id="3.40.50.300">
    <property type="entry name" value="P-loop containing nucleotide triphosphate hydrolases"/>
    <property type="match status" value="1"/>
</dbReference>
<feature type="transmembrane region" description="Helical" evidence="2">
    <location>
        <begin position="27"/>
        <end position="46"/>
    </location>
</feature>
<feature type="region of interest" description="Disordered" evidence="1">
    <location>
        <begin position="1"/>
        <end position="20"/>
    </location>
</feature>
<evidence type="ECO:0000313" key="3">
    <source>
        <dbReference type="EMBL" id="GFH50325.1"/>
    </source>
</evidence>
<protein>
    <submittedName>
        <fullName evidence="3">Uncharacterized protein</fullName>
    </submittedName>
</protein>
<dbReference type="Proteomes" id="UP001054902">
    <property type="component" value="Unassembled WGS sequence"/>
</dbReference>
<keyword evidence="2" id="KW-0812">Transmembrane</keyword>